<dbReference type="OrthoDB" id="3793816at2759"/>
<dbReference type="eggNOG" id="ENOG502T1HP">
    <property type="taxonomic scope" value="Eukaryota"/>
</dbReference>
<organism evidence="1 2">
    <name type="scientific">Fomitopsis schrenkii</name>
    <name type="common">Brown rot fungus</name>
    <dbReference type="NCBI Taxonomy" id="2126942"/>
    <lineage>
        <taxon>Eukaryota</taxon>
        <taxon>Fungi</taxon>
        <taxon>Dikarya</taxon>
        <taxon>Basidiomycota</taxon>
        <taxon>Agaricomycotina</taxon>
        <taxon>Agaricomycetes</taxon>
        <taxon>Polyporales</taxon>
        <taxon>Fomitopsis</taxon>
    </lineage>
</organism>
<dbReference type="AlphaFoldDB" id="S8F5F8"/>
<keyword evidence="2" id="KW-1185">Reference proteome</keyword>
<dbReference type="HOGENOM" id="CLU_127774_0_0_1"/>
<protein>
    <submittedName>
        <fullName evidence="1">Uncharacterized protein</fullName>
    </submittedName>
</protein>
<reference evidence="1 2" key="1">
    <citation type="journal article" date="2012" name="Science">
        <title>The Paleozoic origin of enzymatic lignin decomposition reconstructed from 31 fungal genomes.</title>
        <authorList>
            <person name="Floudas D."/>
            <person name="Binder M."/>
            <person name="Riley R."/>
            <person name="Barry K."/>
            <person name="Blanchette R.A."/>
            <person name="Henrissat B."/>
            <person name="Martinez A.T."/>
            <person name="Otillar R."/>
            <person name="Spatafora J.W."/>
            <person name="Yadav J.S."/>
            <person name="Aerts A."/>
            <person name="Benoit I."/>
            <person name="Boyd A."/>
            <person name="Carlson A."/>
            <person name="Copeland A."/>
            <person name="Coutinho P.M."/>
            <person name="de Vries R.P."/>
            <person name="Ferreira P."/>
            <person name="Findley K."/>
            <person name="Foster B."/>
            <person name="Gaskell J."/>
            <person name="Glotzer D."/>
            <person name="Gorecki P."/>
            <person name="Heitman J."/>
            <person name="Hesse C."/>
            <person name="Hori C."/>
            <person name="Igarashi K."/>
            <person name="Jurgens J.A."/>
            <person name="Kallen N."/>
            <person name="Kersten P."/>
            <person name="Kohler A."/>
            <person name="Kuees U."/>
            <person name="Kumar T.K.A."/>
            <person name="Kuo A."/>
            <person name="LaButti K."/>
            <person name="Larrondo L.F."/>
            <person name="Lindquist E."/>
            <person name="Ling A."/>
            <person name="Lombard V."/>
            <person name="Lucas S."/>
            <person name="Lundell T."/>
            <person name="Martin R."/>
            <person name="McLaughlin D.J."/>
            <person name="Morgenstern I."/>
            <person name="Morin E."/>
            <person name="Murat C."/>
            <person name="Nagy L.G."/>
            <person name="Nolan M."/>
            <person name="Ohm R.A."/>
            <person name="Patyshakuliyeva A."/>
            <person name="Rokas A."/>
            <person name="Ruiz-Duenas F.J."/>
            <person name="Sabat G."/>
            <person name="Salamov A."/>
            <person name="Samejima M."/>
            <person name="Schmutz J."/>
            <person name="Slot J.C."/>
            <person name="St John F."/>
            <person name="Stenlid J."/>
            <person name="Sun H."/>
            <person name="Sun S."/>
            <person name="Syed K."/>
            <person name="Tsang A."/>
            <person name="Wiebenga A."/>
            <person name="Young D."/>
            <person name="Pisabarro A."/>
            <person name="Eastwood D.C."/>
            <person name="Martin F."/>
            <person name="Cullen D."/>
            <person name="Grigoriev I.V."/>
            <person name="Hibbett D.S."/>
        </authorList>
    </citation>
    <scope>NUCLEOTIDE SEQUENCE</scope>
    <source>
        <strain evidence="2">FP-58527</strain>
    </source>
</reference>
<dbReference type="EMBL" id="KE504243">
    <property type="protein sequence ID" value="EPS94154.1"/>
    <property type="molecule type" value="Genomic_DNA"/>
</dbReference>
<evidence type="ECO:0000313" key="2">
    <source>
        <dbReference type="Proteomes" id="UP000015241"/>
    </source>
</evidence>
<accession>S8F5F8</accession>
<evidence type="ECO:0000313" key="1">
    <source>
        <dbReference type="EMBL" id="EPS94154.1"/>
    </source>
</evidence>
<dbReference type="Proteomes" id="UP000015241">
    <property type="component" value="Unassembled WGS sequence"/>
</dbReference>
<name>S8F5F8_FOMSC</name>
<gene>
    <name evidence="1" type="ORF">FOMPIDRAFT_1020217</name>
</gene>
<sequence>MPPYSMPPFSQLRDFTSPGFGQNILRLAFARKDATNRNQYMLVWALPYGMAYDQRIVTLNRSTTAAEADAPTLSPSKHPIIFFDCNFNPNPTIPRGLLGILLQAEPPVIRLTGNSRKIHTELGALKLVPEVEILMGEDDLAHMCCYCGAPEFIEPTRFKRCNNDPTKPQYICPNVGTLTNPATRVLLISLSARTKPNSLGVYDGR</sequence>
<dbReference type="InParanoid" id="S8F5F8"/>
<proteinExistence type="predicted"/>